<comment type="function">
    <text evidence="1">Acts as a component of the essential kinetochore-associated NDC80 complex, which is required for chromosome segregation and spindle checkpoint activity.</text>
</comment>
<accession>A0A383WLM5</accession>
<evidence type="ECO:0000256" key="1">
    <source>
        <dbReference type="RuleBase" id="RU368011"/>
    </source>
</evidence>
<name>A0A383WLM5_TETOB</name>
<keyword evidence="1" id="KW-0158">Chromosome</keyword>
<keyword evidence="1" id="KW-0131">Cell cycle</keyword>
<feature type="coiled-coil region" evidence="2">
    <location>
        <begin position="78"/>
        <end position="119"/>
    </location>
</feature>
<comment type="subunit">
    <text evidence="1">Component of the NDC80 complex.</text>
</comment>
<sequence>MAAAYPAEPFKQADSLLTGMIESYRGSTDAADMADIQSLLETTVKIARDREYRVHNNIKELSQKVAGLEAAAVYSDAKASHEQRMTAINSSIAEVQQEQQQLQQRQKQLLANKEQLVEQQQVVEPDKLNRITLYANITGVAFEYSSLGEQLLQATVSDSVRGEVRPVSIDRSQPTFEQVNALWNEIPCPALE</sequence>
<dbReference type="Gene3D" id="3.30.160.570">
    <property type="entry name" value="Ncd80 complex, Spc24 subunit"/>
    <property type="match status" value="1"/>
</dbReference>
<evidence type="ECO:0000313" key="3">
    <source>
        <dbReference type="EMBL" id="SZX77646.1"/>
    </source>
</evidence>
<proteinExistence type="inferred from homology"/>
<keyword evidence="1" id="KW-0498">Mitosis</keyword>
<dbReference type="Pfam" id="PF08286">
    <property type="entry name" value="Spc24"/>
    <property type="match status" value="1"/>
</dbReference>
<dbReference type="EMBL" id="FNXT01001291">
    <property type="protein sequence ID" value="SZX77646.1"/>
    <property type="molecule type" value="Genomic_DNA"/>
</dbReference>
<keyword evidence="1" id="KW-0995">Kinetochore</keyword>
<evidence type="ECO:0000256" key="2">
    <source>
        <dbReference type="SAM" id="Coils"/>
    </source>
</evidence>
<organism evidence="3 4">
    <name type="scientific">Tetradesmus obliquus</name>
    <name type="common">Green alga</name>
    <name type="synonym">Acutodesmus obliquus</name>
    <dbReference type="NCBI Taxonomy" id="3088"/>
    <lineage>
        <taxon>Eukaryota</taxon>
        <taxon>Viridiplantae</taxon>
        <taxon>Chlorophyta</taxon>
        <taxon>core chlorophytes</taxon>
        <taxon>Chlorophyceae</taxon>
        <taxon>CS clade</taxon>
        <taxon>Sphaeropleales</taxon>
        <taxon>Scenedesmaceae</taxon>
        <taxon>Tetradesmus</taxon>
    </lineage>
</organism>
<keyword evidence="2" id="KW-0175">Coiled coil</keyword>
<keyword evidence="4" id="KW-1185">Reference proteome</keyword>
<comment type="subcellular location">
    <subcellularLocation>
        <location evidence="1">Nucleus</location>
    </subcellularLocation>
    <subcellularLocation>
        <location evidence="1">Chromosome</location>
        <location evidence="1">Centromere</location>
        <location evidence="1">Kinetochore</location>
    </subcellularLocation>
</comment>
<protein>
    <recommendedName>
        <fullName evidence="1">Kinetochore protein Spc24</fullName>
    </recommendedName>
</protein>
<dbReference type="GO" id="GO:0005634">
    <property type="term" value="C:nucleus"/>
    <property type="evidence" value="ECO:0007669"/>
    <property type="project" value="UniProtKB-SubCell"/>
</dbReference>
<comment type="similarity">
    <text evidence="1">Belongs to the SPC24 family.</text>
</comment>
<keyword evidence="1" id="KW-0539">Nucleus</keyword>
<dbReference type="AlphaFoldDB" id="A0A383WLM5"/>
<dbReference type="GO" id="GO:0000776">
    <property type="term" value="C:kinetochore"/>
    <property type="evidence" value="ECO:0007669"/>
    <property type="project" value="UniProtKB-KW"/>
</dbReference>
<dbReference type="GO" id="GO:0051301">
    <property type="term" value="P:cell division"/>
    <property type="evidence" value="ECO:0007669"/>
    <property type="project" value="UniProtKB-UniRule"/>
</dbReference>
<reference evidence="3 4" key="1">
    <citation type="submission" date="2016-10" db="EMBL/GenBank/DDBJ databases">
        <authorList>
            <person name="Cai Z."/>
        </authorList>
    </citation>
    <scope>NUCLEOTIDE SEQUENCE [LARGE SCALE GENOMIC DNA]</scope>
</reference>
<keyword evidence="1" id="KW-0137">Centromere</keyword>
<dbReference type="Proteomes" id="UP000256970">
    <property type="component" value="Unassembled WGS sequence"/>
</dbReference>
<dbReference type="InterPro" id="IPR013252">
    <property type="entry name" value="Ndc80_Spc24"/>
</dbReference>
<gene>
    <name evidence="3" type="ORF">BQ4739_LOCUS17997</name>
</gene>
<evidence type="ECO:0000313" key="4">
    <source>
        <dbReference type="Proteomes" id="UP000256970"/>
    </source>
</evidence>
<keyword evidence="1" id="KW-0132">Cell division</keyword>